<dbReference type="CDD" id="cd18552">
    <property type="entry name" value="ABC_6TM_MsbA_like"/>
    <property type="match status" value="1"/>
</dbReference>
<organism evidence="12 13">
    <name type="scientific">Pseudoruegeria aquimaris</name>
    <dbReference type="NCBI Taxonomy" id="393663"/>
    <lineage>
        <taxon>Bacteria</taxon>
        <taxon>Pseudomonadati</taxon>
        <taxon>Pseudomonadota</taxon>
        <taxon>Alphaproteobacteria</taxon>
        <taxon>Rhodobacterales</taxon>
        <taxon>Roseobacteraceae</taxon>
        <taxon>Pseudoruegeria</taxon>
    </lineage>
</organism>
<feature type="domain" description="ABC transporter" evidence="10">
    <location>
        <begin position="349"/>
        <end position="582"/>
    </location>
</feature>
<dbReference type="AlphaFoldDB" id="A0A1Y5TDQ7"/>
<evidence type="ECO:0000256" key="5">
    <source>
        <dbReference type="ARBA" id="ARBA00022741"/>
    </source>
</evidence>
<gene>
    <name evidence="12" type="primary">msbA</name>
    <name evidence="12" type="ORF">PSA7680_03247</name>
</gene>
<evidence type="ECO:0000256" key="3">
    <source>
        <dbReference type="ARBA" id="ARBA00022475"/>
    </source>
</evidence>
<keyword evidence="12" id="KW-0378">Hydrolase</keyword>
<keyword evidence="5" id="KW-0547">Nucleotide-binding</keyword>
<feature type="transmembrane region" description="Helical" evidence="9">
    <location>
        <begin position="253"/>
        <end position="274"/>
    </location>
</feature>
<evidence type="ECO:0000313" key="13">
    <source>
        <dbReference type="Proteomes" id="UP000193409"/>
    </source>
</evidence>
<feature type="transmembrane region" description="Helical" evidence="9">
    <location>
        <begin position="67"/>
        <end position="85"/>
    </location>
</feature>
<dbReference type="InterPro" id="IPR003439">
    <property type="entry name" value="ABC_transporter-like_ATP-bd"/>
</dbReference>
<name>A0A1Y5TDQ7_9RHOB</name>
<keyword evidence="2" id="KW-0813">Transport</keyword>
<evidence type="ECO:0000256" key="9">
    <source>
        <dbReference type="SAM" id="Phobius"/>
    </source>
</evidence>
<dbReference type="RefSeq" id="WP_370738568.1">
    <property type="nucleotide sequence ID" value="NZ_FWFQ01000031.1"/>
</dbReference>
<evidence type="ECO:0000256" key="6">
    <source>
        <dbReference type="ARBA" id="ARBA00022840"/>
    </source>
</evidence>
<keyword evidence="3" id="KW-1003">Cell membrane</keyword>
<accession>A0A1Y5TDQ7</accession>
<dbReference type="Gene3D" id="3.40.50.300">
    <property type="entry name" value="P-loop containing nucleotide triphosphate hydrolases"/>
    <property type="match status" value="1"/>
</dbReference>
<dbReference type="Pfam" id="PF00005">
    <property type="entry name" value="ABC_tran"/>
    <property type="match status" value="1"/>
</dbReference>
<reference evidence="12 13" key="1">
    <citation type="submission" date="2017-03" db="EMBL/GenBank/DDBJ databases">
        <authorList>
            <person name="Afonso C.L."/>
            <person name="Miller P.J."/>
            <person name="Scott M.A."/>
            <person name="Spackman E."/>
            <person name="Goraichik I."/>
            <person name="Dimitrov K.M."/>
            <person name="Suarez D.L."/>
            <person name="Swayne D.E."/>
        </authorList>
    </citation>
    <scope>NUCLEOTIDE SEQUENCE [LARGE SCALE GENOMIC DNA]</scope>
    <source>
        <strain evidence="12 13">CECT 7680</strain>
    </source>
</reference>
<evidence type="ECO:0000256" key="8">
    <source>
        <dbReference type="ARBA" id="ARBA00023136"/>
    </source>
</evidence>
<dbReference type="InterPro" id="IPR039421">
    <property type="entry name" value="Type_1_exporter"/>
</dbReference>
<protein>
    <submittedName>
        <fullName evidence="12">Lipid A export ATP-binding/permease protein MsbA</fullName>
        <ecNumber evidence="12">3.6.3.-</ecNumber>
    </submittedName>
</protein>
<dbReference type="GO" id="GO:0005886">
    <property type="term" value="C:plasma membrane"/>
    <property type="evidence" value="ECO:0007669"/>
    <property type="project" value="UniProtKB-SubCell"/>
</dbReference>
<dbReference type="GO" id="GO:0005524">
    <property type="term" value="F:ATP binding"/>
    <property type="evidence" value="ECO:0007669"/>
    <property type="project" value="UniProtKB-KW"/>
</dbReference>
<dbReference type="GO" id="GO:0016887">
    <property type="term" value="F:ATP hydrolysis activity"/>
    <property type="evidence" value="ECO:0007669"/>
    <property type="project" value="InterPro"/>
</dbReference>
<dbReference type="PROSITE" id="PS00211">
    <property type="entry name" value="ABC_TRANSPORTER_1"/>
    <property type="match status" value="1"/>
</dbReference>
<keyword evidence="6 12" id="KW-0067">ATP-binding</keyword>
<dbReference type="SUPFAM" id="SSF52540">
    <property type="entry name" value="P-loop containing nucleoside triphosphate hydrolases"/>
    <property type="match status" value="1"/>
</dbReference>
<sequence>MAETTSHEPYASRALLSRLWRGYLRKHIWWMLLAALFMVMEGSTLGILSYMLQPMFDLVFVGGREDALWWVGGAILGLFLVRAITNILQKTILTRVAQATSTEMQSDLVKHLMRLDSTFFQKNPPGALMERVQGDTVAVQGVWSVLISGVGRDMVSLVSLFVVAISIDWFWTLLALIATPILVLPSAYLQRYIRKKARQAREQASLRSTRLDEIFHGINPIKLNRMEDYQANRFDRIVYRIVRVEVRTAAMRALIPAMIDIVTGVGFFGVLMVGGQEIISGEKSVGEFMSFFTAMALTFQPLRRLGSIAGTWQVAAASLERLYRLFDEKPTILSPARAAKPLPLANTRIQLEDVRLSYGDVEVLRGASFTAEAGKTTALVGASGAGKSTVFNVLTRIVDPASGRVTIGGTPVADYALGDLRSQFSVVTQDALLFDETIRENITLGREDIDEADLRAALDAASVSEFLSKLPEGVETHAGPRGSALSGGQRQRVAIARALVRNAPILLLDEATSALDAQSEIQVQKALETLSEGRTTLVIAHRLSTIREADKIVVMDQGRVVDEGTHDELLARGGIYADLYRLQFRTEENR</sequence>
<comment type="subcellular location">
    <subcellularLocation>
        <location evidence="1">Cell membrane</location>
        <topology evidence="1">Multi-pass membrane protein</topology>
    </subcellularLocation>
</comment>
<evidence type="ECO:0000256" key="2">
    <source>
        <dbReference type="ARBA" id="ARBA00022448"/>
    </source>
</evidence>
<feature type="domain" description="ABC transmembrane type-1" evidence="11">
    <location>
        <begin position="32"/>
        <end position="313"/>
    </location>
</feature>
<dbReference type="Pfam" id="PF00664">
    <property type="entry name" value="ABC_membrane"/>
    <property type="match status" value="1"/>
</dbReference>
<evidence type="ECO:0000256" key="7">
    <source>
        <dbReference type="ARBA" id="ARBA00022989"/>
    </source>
</evidence>
<dbReference type="SUPFAM" id="SSF90123">
    <property type="entry name" value="ABC transporter transmembrane region"/>
    <property type="match status" value="1"/>
</dbReference>
<dbReference type="InterPro" id="IPR011527">
    <property type="entry name" value="ABC1_TM_dom"/>
</dbReference>
<feature type="transmembrane region" description="Helical" evidence="9">
    <location>
        <begin position="169"/>
        <end position="189"/>
    </location>
</feature>
<dbReference type="InterPro" id="IPR003593">
    <property type="entry name" value="AAA+_ATPase"/>
</dbReference>
<dbReference type="PANTHER" id="PTHR43394">
    <property type="entry name" value="ATP-DEPENDENT PERMEASE MDL1, MITOCHONDRIAL"/>
    <property type="match status" value="1"/>
</dbReference>
<dbReference type="PANTHER" id="PTHR43394:SF1">
    <property type="entry name" value="ATP-BINDING CASSETTE SUB-FAMILY B MEMBER 10, MITOCHONDRIAL"/>
    <property type="match status" value="1"/>
</dbReference>
<evidence type="ECO:0000259" key="11">
    <source>
        <dbReference type="PROSITE" id="PS50929"/>
    </source>
</evidence>
<keyword evidence="4 9" id="KW-0812">Transmembrane</keyword>
<feature type="transmembrane region" description="Helical" evidence="9">
    <location>
        <begin position="141"/>
        <end position="163"/>
    </location>
</feature>
<keyword evidence="13" id="KW-1185">Reference proteome</keyword>
<feature type="transmembrane region" description="Helical" evidence="9">
    <location>
        <begin position="28"/>
        <end position="52"/>
    </location>
</feature>
<keyword evidence="8 9" id="KW-0472">Membrane</keyword>
<evidence type="ECO:0000256" key="1">
    <source>
        <dbReference type="ARBA" id="ARBA00004651"/>
    </source>
</evidence>
<dbReference type="PROSITE" id="PS50893">
    <property type="entry name" value="ABC_TRANSPORTER_2"/>
    <property type="match status" value="1"/>
</dbReference>
<proteinExistence type="predicted"/>
<evidence type="ECO:0000259" key="10">
    <source>
        <dbReference type="PROSITE" id="PS50893"/>
    </source>
</evidence>
<dbReference type="InterPro" id="IPR036640">
    <property type="entry name" value="ABC1_TM_sf"/>
</dbReference>
<dbReference type="Proteomes" id="UP000193409">
    <property type="component" value="Unassembled WGS sequence"/>
</dbReference>
<dbReference type="EC" id="3.6.3.-" evidence="12"/>
<keyword evidence="7 9" id="KW-1133">Transmembrane helix</keyword>
<dbReference type="EMBL" id="FWFQ01000031">
    <property type="protein sequence ID" value="SLN61711.1"/>
    <property type="molecule type" value="Genomic_DNA"/>
</dbReference>
<dbReference type="GO" id="GO:0015421">
    <property type="term" value="F:ABC-type oligopeptide transporter activity"/>
    <property type="evidence" value="ECO:0007669"/>
    <property type="project" value="TreeGrafter"/>
</dbReference>
<dbReference type="Gene3D" id="1.20.1560.10">
    <property type="entry name" value="ABC transporter type 1, transmembrane domain"/>
    <property type="match status" value="1"/>
</dbReference>
<dbReference type="PROSITE" id="PS50929">
    <property type="entry name" value="ABC_TM1F"/>
    <property type="match status" value="1"/>
</dbReference>
<dbReference type="InterPro" id="IPR027417">
    <property type="entry name" value="P-loop_NTPase"/>
</dbReference>
<evidence type="ECO:0000313" key="12">
    <source>
        <dbReference type="EMBL" id="SLN61711.1"/>
    </source>
</evidence>
<dbReference type="InterPro" id="IPR017871">
    <property type="entry name" value="ABC_transporter-like_CS"/>
</dbReference>
<dbReference type="FunFam" id="3.40.50.300:FF:000221">
    <property type="entry name" value="Multidrug ABC transporter ATP-binding protein"/>
    <property type="match status" value="1"/>
</dbReference>
<evidence type="ECO:0000256" key="4">
    <source>
        <dbReference type="ARBA" id="ARBA00022692"/>
    </source>
</evidence>
<dbReference type="SMART" id="SM00382">
    <property type="entry name" value="AAA"/>
    <property type="match status" value="1"/>
</dbReference>